<protein>
    <submittedName>
        <fullName evidence="2">Unannotated protein</fullName>
    </submittedName>
</protein>
<dbReference type="InterPro" id="IPR027843">
    <property type="entry name" value="DUF4440"/>
</dbReference>
<reference evidence="2" key="1">
    <citation type="submission" date="2020-05" db="EMBL/GenBank/DDBJ databases">
        <authorList>
            <person name="Chiriac C."/>
            <person name="Salcher M."/>
            <person name="Ghai R."/>
            <person name="Kavagutti S V."/>
        </authorList>
    </citation>
    <scope>NUCLEOTIDE SEQUENCE</scope>
</reference>
<dbReference type="Pfam" id="PF14534">
    <property type="entry name" value="DUF4440"/>
    <property type="match status" value="1"/>
</dbReference>
<name>A0A6J7N7R4_9ZZZZ</name>
<sequence>MKIFSPRRVAVVALAVVIGAGASAALSTPPAAHAGTNNQQSIDKLGKKLVTDYYKDLVKNDNAALEKDLDENFLSVTLSGIKNKSEVMAILDSYTFSDPVLKDFSTTSSGNEITVVYNGSLVTTPPGTVSDLTKRVNIFVRQGGKWKGIIFVDLGIVSGAKA</sequence>
<organism evidence="2">
    <name type="scientific">freshwater metagenome</name>
    <dbReference type="NCBI Taxonomy" id="449393"/>
    <lineage>
        <taxon>unclassified sequences</taxon>
        <taxon>metagenomes</taxon>
        <taxon>ecological metagenomes</taxon>
    </lineage>
</organism>
<dbReference type="EMBL" id="CAFBOF010000066">
    <property type="protein sequence ID" value="CAB4989217.1"/>
    <property type="molecule type" value="Genomic_DNA"/>
</dbReference>
<evidence type="ECO:0000313" key="2">
    <source>
        <dbReference type="EMBL" id="CAB4989217.1"/>
    </source>
</evidence>
<proteinExistence type="predicted"/>
<feature type="domain" description="DUF4440" evidence="1">
    <location>
        <begin position="48"/>
        <end position="147"/>
    </location>
</feature>
<dbReference type="PROSITE" id="PS51318">
    <property type="entry name" value="TAT"/>
    <property type="match status" value="1"/>
</dbReference>
<accession>A0A6J7N7R4</accession>
<dbReference type="Gene3D" id="3.10.450.50">
    <property type="match status" value="1"/>
</dbReference>
<dbReference type="InterPro" id="IPR006311">
    <property type="entry name" value="TAT_signal"/>
</dbReference>
<dbReference type="InterPro" id="IPR032710">
    <property type="entry name" value="NTF2-like_dom_sf"/>
</dbReference>
<gene>
    <name evidence="2" type="ORF">UFOPK3897_01634</name>
</gene>
<dbReference type="SUPFAM" id="SSF54427">
    <property type="entry name" value="NTF2-like"/>
    <property type="match status" value="1"/>
</dbReference>
<dbReference type="AlphaFoldDB" id="A0A6J7N7R4"/>
<evidence type="ECO:0000259" key="1">
    <source>
        <dbReference type="Pfam" id="PF14534"/>
    </source>
</evidence>